<evidence type="ECO:0000313" key="2">
    <source>
        <dbReference type="Proteomes" id="UP000269221"/>
    </source>
</evidence>
<evidence type="ECO:0000313" key="1">
    <source>
        <dbReference type="EMBL" id="RMB92622.1"/>
    </source>
</evidence>
<sequence length="130" mass="14809">MHSTNRMSTFSKRLLTNDTNLFKMQGPKINVRSIMSSSQFGHGVSHDSGVVCIKTAFFSQGSTQASLLHEQEVQSSPVLQDDFRKRGDRSFQRGDGFFNSQKDKLKIHMRKHMGEQPYQCIPCNAKFVHN</sequence>
<name>A0A3M0IVW9_HIRRU</name>
<proteinExistence type="predicted"/>
<dbReference type="STRING" id="333673.A0A3M0IVW9"/>
<gene>
    <name evidence="1" type="ORF">DUI87_30931</name>
</gene>
<comment type="caution">
    <text evidence="1">The sequence shown here is derived from an EMBL/GenBank/DDBJ whole genome shotgun (WGS) entry which is preliminary data.</text>
</comment>
<dbReference type="InterPro" id="IPR036236">
    <property type="entry name" value="Znf_C2H2_sf"/>
</dbReference>
<reference evidence="1 2" key="1">
    <citation type="submission" date="2018-07" db="EMBL/GenBank/DDBJ databases">
        <title>A high quality draft genome assembly of the barn swallow (H. rustica rustica).</title>
        <authorList>
            <person name="Formenti G."/>
            <person name="Chiara M."/>
            <person name="Poveda L."/>
            <person name="Francoijs K.-J."/>
            <person name="Bonisoli-Alquati A."/>
            <person name="Canova L."/>
            <person name="Gianfranceschi L."/>
            <person name="Horner D.S."/>
            <person name="Saino N."/>
        </authorList>
    </citation>
    <scope>NUCLEOTIDE SEQUENCE [LARGE SCALE GENOMIC DNA]</scope>
    <source>
        <strain evidence="1">Chelidonia</strain>
        <tissue evidence="1">Blood</tissue>
    </source>
</reference>
<dbReference type="Gene3D" id="3.30.160.60">
    <property type="entry name" value="Classic Zinc Finger"/>
    <property type="match status" value="1"/>
</dbReference>
<evidence type="ECO:0008006" key="3">
    <source>
        <dbReference type="Google" id="ProtNLM"/>
    </source>
</evidence>
<dbReference type="EMBL" id="QRBI01000220">
    <property type="protein sequence ID" value="RMB92622.1"/>
    <property type="molecule type" value="Genomic_DNA"/>
</dbReference>
<organism evidence="1 2">
    <name type="scientific">Hirundo rustica rustica</name>
    <dbReference type="NCBI Taxonomy" id="333673"/>
    <lineage>
        <taxon>Eukaryota</taxon>
        <taxon>Metazoa</taxon>
        <taxon>Chordata</taxon>
        <taxon>Craniata</taxon>
        <taxon>Vertebrata</taxon>
        <taxon>Euteleostomi</taxon>
        <taxon>Archelosauria</taxon>
        <taxon>Archosauria</taxon>
        <taxon>Dinosauria</taxon>
        <taxon>Saurischia</taxon>
        <taxon>Theropoda</taxon>
        <taxon>Coelurosauria</taxon>
        <taxon>Aves</taxon>
        <taxon>Neognathae</taxon>
        <taxon>Neoaves</taxon>
        <taxon>Telluraves</taxon>
        <taxon>Australaves</taxon>
        <taxon>Passeriformes</taxon>
        <taxon>Sylvioidea</taxon>
        <taxon>Hirundinidae</taxon>
        <taxon>Hirundo</taxon>
    </lineage>
</organism>
<dbReference type="Proteomes" id="UP000269221">
    <property type="component" value="Unassembled WGS sequence"/>
</dbReference>
<protein>
    <recommendedName>
        <fullName evidence="3">C2H2-type domain-containing protein</fullName>
    </recommendedName>
</protein>
<dbReference type="SUPFAM" id="SSF57667">
    <property type="entry name" value="beta-beta-alpha zinc fingers"/>
    <property type="match status" value="1"/>
</dbReference>
<keyword evidence="2" id="KW-1185">Reference proteome</keyword>
<accession>A0A3M0IVW9</accession>
<dbReference type="AlphaFoldDB" id="A0A3M0IVW9"/>